<dbReference type="EMBL" id="AVOT02000005">
    <property type="protein sequence ID" value="MBW0460349.1"/>
    <property type="molecule type" value="Genomic_DNA"/>
</dbReference>
<dbReference type="OrthoDB" id="3054497at2759"/>
<name>A0A9Q3B7Y3_9BASI</name>
<accession>A0A9Q3B7Y3</accession>
<keyword evidence="3" id="KW-1185">Reference proteome</keyword>
<organism evidence="2 3">
    <name type="scientific">Austropuccinia psidii MF-1</name>
    <dbReference type="NCBI Taxonomy" id="1389203"/>
    <lineage>
        <taxon>Eukaryota</taxon>
        <taxon>Fungi</taxon>
        <taxon>Dikarya</taxon>
        <taxon>Basidiomycota</taxon>
        <taxon>Pucciniomycotina</taxon>
        <taxon>Pucciniomycetes</taxon>
        <taxon>Pucciniales</taxon>
        <taxon>Sphaerophragmiaceae</taxon>
        <taxon>Austropuccinia</taxon>
    </lineage>
</organism>
<proteinExistence type="predicted"/>
<dbReference type="Pfam" id="PF07727">
    <property type="entry name" value="RVT_2"/>
    <property type="match status" value="1"/>
</dbReference>
<feature type="domain" description="Reverse transcriptase Ty1/copia-type" evidence="1">
    <location>
        <begin position="21"/>
        <end position="248"/>
    </location>
</feature>
<evidence type="ECO:0000313" key="2">
    <source>
        <dbReference type="EMBL" id="MBW0460349.1"/>
    </source>
</evidence>
<dbReference type="AlphaFoldDB" id="A0A9Q3B7Y3"/>
<evidence type="ECO:0000313" key="3">
    <source>
        <dbReference type="Proteomes" id="UP000765509"/>
    </source>
</evidence>
<gene>
    <name evidence="2" type="ORF">O181_000064</name>
</gene>
<dbReference type="Proteomes" id="UP000765509">
    <property type="component" value="Unassembled WGS sequence"/>
</dbReference>
<dbReference type="InterPro" id="IPR013103">
    <property type="entry name" value="RVT_2"/>
</dbReference>
<sequence length="294" mass="32612">MSEGKVEGHVQSGVGEMLVRDVWEAVDRDKTMKAIGNCWVFDIKHHANGTIKKFKANFLAQGNRQRPGVDCTKTYTPTASLMSLQLVLAHAACNQWTLVSFNVSGAYLHSLVKETVLVEPPIQFWPHLKGKVLCLKKTLYGMRQAGWCWWIFLSDILTQMGFAAIEVDQSLYVFSSVGTVIKIWIHVDDGSIASNSALAVADFKRWLCMEVDIKWHDMVSQIVGLECAFGKAEVAIAQKRLMASILEAYPWRIVKHDLPLPVLSMVNSALEGNLLVPTPFCSVIGSLAYLVSGS</sequence>
<reference evidence="2" key="1">
    <citation type="submission" date="2021-03" db="EMBL/GenBank/DDBJ databases">
        <title>Draft genome sequence of rust myrtle Austropuccinia psidii MF-1, a brazilian biotype.</title>
        <authorList>
            <person name="Quecine M.C."/>
            <person name="Pachon D.M.R."/>
            <person name="Bonatelli M.L."/>
            <person name="Correr F.H."/>
            <person name="Franceschini L.M."/>
            <person name="Leite T.F."/>
            <person name="Margarido G.R.A."/>
            <person name="Almeida C.A."/>
            <person name="Ferrarezi J.A."/>
            <person name="Labate C.A."/>
        </authorList>
    </citation>
    <scope>NUCLEOTIDE SEQUENCE</scope>
    <source>
        <strain evidence="2">MF-1</strain>
    </source>
</reference>
<evidence type="ECO:0000259" key="1">
    <source>
        <dbReference type="Pfam" id="PF07727"/>
    </source>
</evidence>
<comment type="caution">
    <text evidence="2">The sequence shown here is derived from an EMBL/GenBank/DDBJ whole genome shotgun (WGS) entry which is preliminary data.</text>
</comment>
<protein>
    <recommendedName>
        <fullName evidence="1">Reverse transcriptase Ty1/copia-type domain-containing protein</fullName>
    </recommendedName>
</protein>